<proteinExistence type="predicted"/>
<dbReference type="InterPro" id="IPR050832">
    <property type="entry name" value="Bact_Acetyltransf"/>
</dbReference>
<dbReference type="GO" id="GO:0016747">
    <property type="term" value="F:acyltransferase activity, transferring groups other than amino-acyl groups"/>
    <property type="evidence" value="ECO:0007669"/>
    <property type="project" value="InterPro"/>
</dbReference>
<keyword evidence="1" id="KW-0808">Transferase</keyword>
<evidence type="ECO:0000313" key="4">
    <source>
        <dbReference type="EMBL" id="ANE53700.1"/>
    </source>
</evidence>
<dbReference type="InterPro" id="IPR000182">
    <property type="entry name" value="GNAT_dom"/>
</dbReference>
<dbReference type="PANTHER" id="PTHR43877:SF2">
    <property type="entry name" value="AMINOALKYLPHOSPHONATE N-ACETYLTRANSFERASE-RELATED"/>
    <property type="match status" value="1"/>
</dbReference>
<dbReference type="KEGG" id="fla:SY85_24180"/>
<reference evidence="5" key="1">
    <citation type="submission" date="2015-01" db="EMBL/GenBank/DDBJ databases">
        <title>Flavisolibacter sp./LCS9/ whole genome sequencing.</title>
        <authorList>
            <person name="Kim M.K."/>
            <person name="Srinivasan S."/>
            <person name="Lee J.-J."/>
        </authorList>
    </citation>
    <scope>NUCLEOTIDE SEQUENCE [LARGE SCALE GENOMIC DNA]</scope>
    <source>
        <strain evidence="5">LCS9</strain>
    </source>
</reference>
<dbReference type="Gene3D" id="3.40.630.30">
    <property type="match status" value="1"/>
</dbReference>
<gene>
    <name evidence="4" type="ORF">SY85_24180</name>
</gene>
<keyword evidence="5" id="KW-1185">Reference proteome</keyword>
<evidence type="ECO:0000259" key="3">
    <source>
        <dbReference type="PROSITE" id="PS51186"/>
    </source>
</evidence>
<dbReference type="CDD" id="cd04301">
    <property type="entry name" value="NAT_SF"/>
    <property type="match status" value="1"/>
</dbReference>
<dbReference type="Proteomes" id="UP000077177">
    <property type="component" value="Chromosome"/>
</dbReference>
<dbReference type="Pfam" id="PF13673">
    <property type="entry name" value="Acetyltransf_10"/>
    <property type="match status" value="1"/>
</dbReference>
<name>A0A172U309_9BACT</name>
<evidence type="ECO:0000256" key="2">
    <source>
        <dbReference type="ARBA" id="ARBA00023315"/>
    </source>
</evidence>
<keyword evidence="2" id="KW-0012">Acyltransferase</keyword>
<dbReference type="PROSITE" id="PS51186">
    <property type="entry name" value="GNAT"/>
    <property type="match status" value="1"/>
</dbReference>
<dbReference type="PANTHER" id="PTHR43877">
    <property type="entry name" value="AMINOALKYLPHOSPHONATE N-ACETYLTRANSFERASE-RELATED-RELATED"/>
    <property type="match status" value="1"/>
</dbReference>
<reference evidence="4 5" key="2">
    <citation type="journal article" date="2016" name="Int. J. Syst. Evol. Microbiol.">
        <title>Flavisolibacter tropicus sp. nov., isolated from tropical soil.</title>
        <authorList>
            <person name="Lee J.J."/>
            <person name="Kang M.S."/>
            <person name="Kim G.S."/>
            <person name="Lee C.S."/>
            <person name="Lim S."/>
            <person name="Lee J."/>
            <person name="Roh S.H."/>
            <person name="Kang H."/>
            <person name="Ha J.M."/>
            <person name="Bae S."/>
            <person name="Jung H.Y."/>
            <person name="Kim M.K."/>
        </authorList>
    </citation>
    <scope>NUCLEOTIDE SEQUENCE [LARGE SCALE GENOMIC DNA]</scope>
    <source>
        <strain evidence="4 5">LCS9</strain>
    </source>
</reference>
<feature type="domain" description="N-acetyltransferase" evidence="3">
    <location>
        <begin position="26"/>
        <end position="169"/>
    </location>
</feature>
<organism evidence="4 5">
    <name type="scientific">Flavisolibacter tropicus</name>
    <dbReference type="NCBI Taxonomy" id="1492898"/>
    <lineage>
        <taxon>Bacteria</taxon>
        <taxon>Pseudomonadati</taxon>
        <taxon>Bacteroidota</taxon>
        <taxon>Chitinophagia</taxon>
        <taxon>Chitinophagales</taxon>
        <taxon>Chitinophagaceae</taxon>
        <taxon>Flavisolibacter</taxon>
    </lineage>
</organism>
<protein>
    <recommendedName>
        <fullName evidence="3">N-acetyltransferase domain-containing protein</fullName>
    </recommendedName>
</protein>
<sequence>MEKTTHNFSIQHANLNDINSIRNLALEIWPKTYAETYSPQQVIYMLNKWFSEASLQRQMTIGHQYHIINAGNQSIGFASYSEVAPSVYKLHKIYILPAYQGLGAGKFTMDKIIAELTAKKAAALTLNVNQYNPAKAFYEQLGFTVAKTEFSEVGNGYFINDFVMELKLSQQAPIPQSQSILRSL</sequence>
<accession>A0A172U309</accession>
<dbReference type="EMBL" id="CP011390">
    <property type="protein sequence ID" value="ANE53700.1"/>
    <property type="molecule type" value="Genomic_DNA"/>
</dbReference>
<dbReference type="AlphaFoldDB" id="A0A172U309"/>
<dbReference type="InterPro" id="IPR016181">
    <property type="entry name" value="Acyl_CoA_acyltransferase"/>
</dbReference>
<dbReference type="SUPFAM" id="SSF55729">
    <property type="entry name" value="Acyl-CoA N-acyltransferases (Nat)"/>
    <property type="match status" value="1"/>
</dbReference>
<evidence type="ECO:0000256" key="1">
    <source>
        <dbReference type="ARBA" id="ARBA00022679"/>
    </source>
</evidence>
<evidence type="ECO:0000313" key="5">
    <source>
        <dbReference type="Proteomes" id="UP000077177"/>
    </source>
</evidence>